<keyword evidence="5" id="KW-0653">Protein transport</keyword>
<evidence type="ECO:0000256" key="4">
    <source>
        <dbReference type="ARBA" id="ARBA00022692"/>
    </source>
</evidence>
<evidence type="ECO:0000256" key="5">
    <source>
        <dbReference type="ARBA" id="ARBA00022927"/>
    </source>
</evidence>
<evidence type="ECO:0000256" key="1">
    <source>
        <dbReference type="ARBA" id="ARBA00004370"/>
    </source>
</evidence>
<dbReference type="PANTHER" id="PTHR15858:SF0">
    <property type="entry name" value="IMMEDIATE EARLY RESPONSE 3-INTERACTING PROTEIN 1"/>
    <property type="match status" value="1"/>
</dbReference>
<evidence type="ECO:0000256" key="2">
    <source>
        <dbReference type="ARBA" id="ARBA00016434"/>
    </source>
</evidence>
<dbReference type="AlphaFoldDB" id="A0A813T044"/>
<evidence type="ECO:0000256" key="9">
    <source>
        <dbReference type="ARBA" id="ARBA00045999"/>
    </source>
</evidence>
<keyword evidence="3" id="KW-0813">Transport</keyword>
<gene>
    <name evidence="11" type="ORF">OXX778_LOCUS6809</name>
</gene>
<proteinExistence type="inferred from homology"/>
<keyword evidence="7 10" id="KW-0472">Membrane</keyword>
<sequence>MVFGLYTLLEAGLLFVNAIAILNEERFLRKLRSNQNTQQNYGDPTSVSSQIMTLIKSVQMVMRFPLIFCNTVVILMLLLFG</sequence>
<evidence type="ECO:0000313" key="12">
    <source>
        <dbReference type="Proteomes" id="UP000663879"/>
    </source>
</evidence>
<dbReference type="GO" id="GO:0000139">
    <property type="term" value="C:Golgi membrane"/>
    <property type="evidence" value="ECO:0007669"/>
    <property type="project" value="TreeGrafter"/>
</dbReference>
<keyword evidence="6 10" id="KW-1133">Transmembrane helix</keyword>
<dbReference type="GO" id="GO:0006888">
    <property type="term" value="P:endoplasmic reticulum to Golgi vesicle-mediated transport"/>
    <property type="evidence" value="ECO:0007669"/>
    <property type="project" value="TreeGrafter"/>
</dbReference>
<keyword evidence="12" id="KW-1185">Reference proteome</keyword>
<name>A0A813T044_9BILA</name>
<dbReference type="InterPro" id="IPR013880">
    <property type="entry name" value="Yos1"/>
</dbReference>
<protein>
    <recommendedName>
        <fullName evidence="2">Immediate early response 3-interacting protein 1</fullName>
    </recommendedName>
</protein>
<comment type="similarity">
    <text evidence="8">Belongs to the YOS1 family.</text>
</comment>
<comment type="caution">
    <text evidence="11">The sequence shown here is derived from an EMBL/GenBank/DDBJ whole genome shotgun (WGS) entry which is preliminary data.</text>
</comment>
<evidence type="ECO:0000313" key="11">
    <source>
        <dbReference type="EMBL" id="CAF0807751.1"/>
    </source>
</evidence>
<organism evidence="11 12">
    <name type="scientific">Brachionus calyciflorus</name>
    <dbReference type="NCBI Taxonomy" id="104777"/>
    <lineage>
        <taxon>Eukaryota</taxon>
        <taxon>Metazoa</taxon>
        <taxon>Spiralia</taxon>
        <taxon>Gnathifera</taxon>
        <taxon>Rotifera</taxon>
        <taxon>Eurotatoria</taxon>
        <taxon>Monogononta</taxon>
        <taxon>Pseudotrocha</taxon>
        <taxon>Ploima</taxon>
        <taxon>Brachionidae</taxon>
        <taxon>Brachionus</taxon>
    </lineage>
</organism>
<keyword evidence="4 10" id="KW-0812">Transmembrane</keyword>
<dbReference type="GO" id="GO:0030134">
    <property type="term" value="C:COPII-coated ER to Golgi transport vesicle"/>
    <property type="evidence" value="ECO:0007669"/>
    <property type="project" value="TreeGrafter"/>
</dbReference>
<dbReference type="Pfam" id="PF08571">
    <property type="entry name" value="Yos1"/>
    <property type="match status" value="1"/>
</dbReference>
<evidence type="ECO:0000256" key="10">
    <source>
        <dbReference type="SAM" id="Phobius"/>
    </source>
</evidence>
<dbReference type="Proteomes" id="UP000663879">
    <property type="component" value="Unassembled WGS sequence"/>
</dbReference>
<dbReference type="PANTHER" id="PTHR15858">
    <property type="entry name" value="IMMEDIATE EARLY RESPONSE 3-INTERACTING PROTEIN 1"/>
    <property type="match status" value="1"/>
</dbReference>
<accession>A0A813T044</accession>
<feature type="transmembrane region" description="Helical" evidence="10">
    <location>
        <begin position="6"/>
        <end position="23"/>
    </location>
</feature>
<dbReference type="OrthoDB" id="15356at2759"/>
<dbReference type="GO" id="GO:0015031">
    <property type="term" value="P:protein transport"/>
    <property type="evidence" value="ECO:0007669"/>
    <property type="project" value="UniProtKB-KW"/>
</dbReference>
<feature type="transmembrane region" description="Helical" evidence="10">
    <location>
        <begin position="60"/>
        <end position="80"/>
    </location>
</feature>
<evidence type="ECO:0000256" key="6">
    <source>
        <dbReference type="ARBA" id="ARBA00022989"/>
    </source>
</evidence>
<reference evidence="11" key="1">
    <citation type="submission" date="2021-02" db="EMBL/GenBank/DDBJ databases">
        <authorList>
            <person name="Nowell W R."/>
        </authorList>
    </citation>
    <scope>NUCLEOTIDE SEQUENCE</scope>
    <source>
        <strain evidence="11">Ploen Becks lab</strain>
    </source>
</reference>
<dbReference type="GO" id="GO:0005789">
    <property type="term" value="C:endoplasmic reticulum membrane"/>
    <property type="evidence" value="ECO:0007669"/>
    <property type="project" value="TreeGrafter"/>
</dbReference>
<evidence type="ECO:0000256" key="3">
    <source>
        <dbReference type="ARBA" id="ARBA00022448"/>
    </source>
</evidence>
<comment type="function">
    <text evidence="9">Regulator of endoplasmic reticulum secretion that acts as a key determinant of brain size. Required for secretion of extracellular matrix proteins. Required for correct brain development by depositing sufficient extracellular matrix proteins for tissue integrity and the proliferation of neural progenitors. Acts as a regulator of the unfolded protein response (UPR).</text>
</comment>
<evidence type="ECO:0000256" key="7">
    <source>
        <dbReference type="ARBA" id="ARBA00023136"/>
    </source>
</evidence>
<comment type="subcellular location">
    <subcellularLocation>
        <location evidence="1">Membrane</location>
    </subcellularLocation>
</comment>
<dbReference type="EMBL" id="CAJNOC010000830">
    <property type="protein sequence ID" value="CAF0807751.1"/>
    <property type="molecule type" value="Genomic_DNA"/>
</dbReference>
<evidence type="ECO:0000256" key="8">
    <source>
        <dbReference type="ARBA" id="ARBA00024203"/>
    </source>
</evidence>